<keyword evidence="1" id="KW-0812">Transmembrane</keyword>
<keyword evidence="1" id="KW-1133">Transmembrane helix</keyword>
<gene>
    <name evidence="2" type="ORF">ACFP3H_11410</name>
</gene>
<organism evidence="2 3">
    <name type="scientific">Nocardia lasii</name>
    <dbReference type="NCBI Taxonomy" id="1616107"/>
    <lineage>
        <taxon>Bacteria</taxon>
        <taxon>Bacillati</taxon>
        <taxon>Actinomycetota</taxon>
        <taxon>Actinomycetes</taxon>
        <taxon>Mycobacteriales</taxon>
        <taxon>Nocardiaceae</taxon>
        <taxon>Nocardia</taxon>
    </lineage>
</organism>
<evidence type="ECO:0000313" key="3">
    <source>
        <dbReference type="Proteomes" id="UP001596223"/>
    </source>
</evidence>
<reference evidence="3" key="1">
    <citation type="journal article" date="2019" name="Int. J. Syst. Evol. Microbiol.">
        <title>The Global Catalogue of Microorganisms (GCM) 10K type strain sequencing project: providing services to taxonomists for standard genome sequencing and annotation.</title>
        <authorList>
            <consortium name="The Broad Institute Genomics Platform"/>
            <consortium name="The Broad Institute Genome Sequencing Center for Infectious Disease"/>
            <person name="Wu L."/>
            <person name="Ma J."/>
        </authorList>
    </citation>
    <scope>NUCLEOTIDE SEQUENCE [LARGE SCALE GENOMIC DNA]</scope>
    <source>
        <strain evidence="3">CCUG 36956</strain>
    </source>
</reference>
<accession>A0ABW1JQC4</accession>
<sequence length="136" mass="14390">MPRSAEIALLLLVSLGAGVLACGDARGRCVRMISTLIAGQWVGHFALSTTLDHHGGPLQLPGLPMTFAHIVAAFVCAALIFVAERLYLVASSVIRSILGRPSSPVRRTSRWIAAAAVARGARLRGVRCPRAPPLFV</sequence>
<comment type="caution">
    <text evidence="2">The sequence shown here is derived from an EMBL/GenBank/DDBJ whole genome shotgun (WGS) entry which is preliminary data.</text>
</comment>
<proteinExistence type="predicted"/>
<name>A0ABW1JQC4_9NOCA</name>
<feature type="transmembrane region" description="Helical" evidence="1">
    <location>
        <begin position="67"/>
        <end position="88"/>
    </location>
</feature>
<dbReference type="EMBL" id="JBHSQN010000006">
    <property type="protein sequence ID" value="MFC6011661.1"/>
    <property type="molecule type" value="Genomic_DNA"/>
</dbReference>
<protein>
    <submittedName>
        <fullName evidence="2">Uncharacterized protein</fullName>
    </submittedName>
</protein>
<dbReference type="RefSeq" id="WP_378603762.1">
    <property type="nucleotide sequence ID" value="NZ_JBHSQN010000006.1"/>
</dbReference>
<dbReference type="Proteomes" id="UP001596223">
    <property type="component" value="Unassembled WGS sequence"/>
</dbReference>
<keyword evidence="3" id="KW-1185">Reference proteome</keyword>
<keyword evidence="1" id="KW-0472">Membrane</keyword>
<dbReference type="PROSITE" id="PS51257">
    <property type="entry name" value="PROKAR_LIPOPROTEIN"/>
    <property type="match status" value="1"/>
</dbReference>
<evidence type="ECO:0000313" key="2">
    <source>
        <dbReference type="EMBL" id="MFC6011661.1"/>
    </source>
</evidence>
<evidence type="ECO:0000256" key="1">
    <source>
        <dbReference type="SAM" id="Phobius"/>
    </source>
</evidence>